<feature type="domain" description="WYL" evidence="1">
    <location>
        <begin position="218"/>
        <end position="260"/>
    </location>
</feature>
<accession>A0ABV1BII3</accession>
<evidence type="ECO:0000259" key="1">
    <source>
        <dbReference type="Pfam" id="PF13280"/>
    </source>
</evidence>
<gene>
    <name evidence="3" type="ORF">WMO28_14395</name>
</gene>
<dbReference type="PANTHER" id="PTHR34580">
    <property type="match status" value="1"/>
</dbReference>
<evidence type="ECO:0000259" key="2">
    <source>
        <dbReference type="Pfam" id="PF25583"/>
    </source>
</evidence>
<proteinExistence type="predicted"/>
<dbReference type="RefSeq" id="WP_349057441.1">
    <property type="nucleotide sequence ID" value="NZ_JBBMEJ010000021.1"/>
</dbReference>
<evidence type="ECO:0000313" key="3">
    <source>
        <dbReference type="EMBL" id="MEQ2372095.1"/>
    </source>
</evidence>
<dbReference type="Proteomes" id="UP001473063">
    <property type="component" value="Unassembled WGS sequence"/>
</dbReference>
<dbReference type="InterPro" id="IPR057727">
    <property type="entry name" value="WCX_dom"/>
</dbReference>
<comment type="caution">
    <text evidence="3">The sequence shown here is derived from an EMBL/GenBank/DDBJ whole genome shotgun (WGS) entry which is preliminary data.</text>
</comment>
<name>A0ABV1BII3_9FIRM</name>
<protein>
    <submittedName>
        <fullName evidence="3">WYL domain-containing protein</fullName>
    </submittedName>
</protein>
<dbReference type="InterPro" id="IPR026881">
    <property type="entry name" value="WYL_dom"/>
</dbReference>
<dbReference type="PROSITE" id="PS52050">
    <property type="entry name" value="WYL"/>
    <property type="match status" value="1"/>
</dbReference>
<reference evidence="3 4" key="1">
    <citation type="submission" date="2024-03" db="EMBL/GenBank/DDBJ databases">
        <title>Human intestinal bacterial collection.</title>
        <authorList>
            <person name="Pauvert C."/>
            <person name="Hitch T.C.A."/>
            <person name="Clavel T."/>
        </authorList>
    </citation>
    <scope>NUCLEOTIDE SEQUENCE [LARGE SCALE GENOMIC DNA]</scope>
    <source>
        <strain evidence="3 4">CLA-JM-H16</strain>
    </source>
</reference>
<dbReference type="EMBL" id="JBBMEJ010000021">
    <property type="protein sequence ID" value="MEQ2372095.1"/>
    <property type="molecule type" value="Genomic_DNA"/>
</dbReference>
<keyword evidence="4" id="KW-1185">Reference proteome</keyword>
<dbReference type="InterPro" id="IPR051534">
    <property type="entry name" value="CBASS_pafABC_assoc_protein"/>
</dbReference>
<sequence length="374" mass="43957">MRKEFDEEDEPKKSTRGKKNNQKMKPFLVYQYLMRHTDENHVIRADDICLAMAETYGIDAERRGIYRDIDEINKAILAFEEGISIKEAAEWIEDDESLKNIIFDKHQKGFCMQQRHYDYTDIQLLVESIYASKYLSEPQAERLIKILCEFVSEFQEKKIRHNAILTDRVKTNNSGVLNNIEKIDAAMSMEDKHTPEKISFKYLKYSISNLNQQVERRHGSRYEVSPYALLINDGNYYLLAYNDYVKDLRTYRIDRMKDVKLLGIEREGKEVFNKINLKNYTQRVFSMFGGEQQVITIQFINPLLDAAVDRFGKKGILYNVVDDKHFSITAPVEISDQFYGWVLGFGNKAKILKPQKVVEGFTEYLDKIRNMYES</sequence>
<organism evidence="3 4">
    <name type="scientific">Blautia aquisgranensis</name>
    <dbReference type="NCBI Taxonomy" id="3133153"/>
    <lineage>
        <taxon>Bacteria</taxon>
        <taxon>Bacillati</taxon>
        <taxon>Bacillota</taxon>
        <taxon>Clostridia</taxon>
        <taxon>Lachnospirales</taxon>
        <taxon>Lachnospiraceae</taxon>
        <taxon>Blautia</taxon>
    </lineage>
</organism>
<dbReference type="Pfam" id="PF13280">
    <property type="entry name" value="WYL"/>
    <property type="match status" value="1"/>
</dbReference>
<dbReference type="Pfam" id="PF25583">
    <property type="entry name" value="WCX"/>
    <property type="match status" value="1"/>
</dbReference>
<feature type="domain" description="WCX" evidence="2">
    <location>
        <begin position="322"/>
        <end position="366"/>
    </location>
</feature>
<evidence type="ECO:0000313" key="4">
    <source>
        <dbReference type="Proteomes" id="UP001473063"/>
    </source>
</evidence>
<dbReference type="PANTHER" id="PTHR34580:SF1">
    <property type="entry name" value="PROTEIN PAFC"/>
    <property type="match status" value="1"/>
</dbReference>